<evidence type="ECO:0000259" key="11">
    <source>
        <dbReference type="Pfam" id="PF18127"/>
    </source>
</evidence>
<organism evidence="12 13">
    <name type="scientific">Candidatus Yonathbacteria bacterium RIFOXYD1_FULL_52_36</name>
    <dbReference type="NCBI Taxonomy" id="1802730"/>
    <lineage>
        <taxon>Bacteria</taxon>
        <taxon>Candidatus Yonathiibacteriota</taxon>
    </lineage>
</organism>
<dbReference type="InterPro" id="IPR041525">
    <property type="entry name" value="N/Namide_PRibTrfase"/>
</dbReference>
<dbReference type="EC" id="2.4.2.12" evidence="6"/>
<feature type="binding site" evidence="9">
    <location>
        <position position="289"/>
    </location>
    <ligand>
        <name>diphosphate</name>
        <dbReference type="ChEBI" id="CHEBI:33019"/>
    </ligand>
</feature>
<dbReference type="EMBL" id="MHUZ01000010">
    <property type="protein sequence ID" value="OHA86052.1"/>
    <property type="molecule type" value="Genomic_DNA"/>
</dbReference>
<dbReference type="AlphaFoldDB" id="A0A1G2SMN3"/>
<dbReference type="CDD" id="cd01569">
    <property type="entry name" value="PBEF_like"/>
    <property type="match status" value="1"/>
</dbReference>
<feature type="binding site" evidence="9">
    <location>
        <begin position="289"/>
        <end position="291"/>
    </location>
    <ligand>
        <name>beta-nicotinamide D-ribonucleotide</name>
        <dbReference type="ChEBI" id="CHEBI:14649"/>
    </ligand>
</feature>
<feature type="binding site" evidence="9">
    <location>
        <begin position="331"/>
        <end position="332"/>
    </location>
    <ligand>
        <name>beta-nicotinamide D-ribonucleotide</name>
        <dbReference type="ChEBI" id="CHEBI:14649"/>
    </ligand>
</feature>
<evidence type="ECO:0000313" key="13">
    <source>
        <dbReference type="Proteomes" id="UP000178168"/>
    </source>
</evidence>
<feature type="binding site" evidence="9">
    <location>
        <position position="201"/>
    </location>
    <ligand>
        <name>beta-nicotinamide D-ribonucleotide</name>
        <dbReference type="ChEBI" id="CHEBI:14649"/>
    </ligand>
</feature>
<name>A0A1G2SMN3_9BACT</name>
<dbReference type="InterPro" id="IPR013785">
    <property type="entry name" value="Aldolase_TIM"/>
</dbReference>
<evidence type="ECO:0000256" key="2">
    <source>
        <dbReference type="ARBA" id="ARBA00022642"/>
    </source>
</evidence>
<evidence type="ECO:0000313" key="12">
    <source>
        <dbReference type="EMBL" id="OHA86052.1"/>
    </source>
</evidence>
<proteinExistence type="inferred from homology"/>
<feature type="binding site" evidence="9">
    <location>
        <position position="227"/>
    </location>
    <ligand>
        <name>diphosphate</name>
        <dbReference type="ChEBI" id="CHEBI:33019"/>
    </ligand>
</feature>
<sequence>MNPILLTDSYKPSHWKQYPAGTERVFSFLESRGGQFPSTIFFGLQYILKKHLIGAVVTEADIAEARDLFRAHFGTDAIFNEAGWRYIVDRHGGRLPVRIRAVPEGTAVPVSNVLMTIENTDPAVPWITNYLETLTSQAWYPTTVATQSNMMRRTVLKFLEETGSPDLIDFKVHDFGYRGSTSVESAGIGGAAHLVNFKGTDTLAAIITARDYYDEPMAGFSIPAAEHSTITSWGKDRERDAYGNMLEQFPDGLVAVVSDSYDIYRACRDLWGKELREQVLNRNGTVVVRPDSGNPPEVVLKVLQALGDAFGTSVNEKGYRVLDPHVRVIQGDGIDLAMLDTILTAMQRAKWSADNIAFGSGGGLLQKVNRDTSKFAIKCSAIHINGMWRDVMKDPITDPGKRSKAGRLKLIRNGHGFETVREESAGDDELVTVFENGELVREYSFQEIRDRATKG</sequence>
<evidence type="ECO:0000256" key="1">
    <source>
        <dbReference type="ARBA" id="ARBA00010897"/>
    </source>
</evidence>
<feature type="binding site" evidence="9">
    <location>
        <position position="178"/>
    </location>
    <ligand>
        <name>diphosphate</name>
        <dbReference type="ChEBI" id="CHEBI:33019"/>
    </ligand>
</feature>
<comment type="catalytic activity">
    <reaction evidence="8">
        <text>beta-nicotinamide D-ribonucleotide + diphosphate = 5-phospho-alpha-D-ribose 1-diphosphate + nicotinamide + H(+)</text>
        <dbReference type="Rhea" id="RHEA:16149"/>
        <dbReference type="ChEBI" id="CHEBI:14649"/>
        <dbReference type="ChEBI" id="CHEBI:15378"/>
        <dbReference type="ChEBI" id="CHEBI:17154"/>
        <dbReference type="ChEBI" id="CHEBI:33019"/>
        <dbReference type="ChEBI" id="CHEBI:58017"/>
        <dbReference type="EC" id="2.4.2.12"/>
    </reaction>
    <physiologicalReaction direction="right-to-left" evidence="8">
        <dbReference type="Rhea" id="RHEA:16151"/>
    </physiologicalReaction>
</comment>
<gene>
    <name evidence="12" type="ORF">A2591_01510</name>
</gene>
<dbReference type="InterPro" id="IPR016471">
    <property type="entry name" value="Nicotinamide_PRibTrfase"/>
</dbReference>
<dbReference type="InterPro" id="IPR036068">
    <property type="entry name" value="Nicotinate_pribotase-like_C"/>
</dbReference>
<evidence type="ECO:0000256" key="9">
    <source>
        <dbReference type="PIRSR" id="PIRSR005943-1"/>
    </source>
</evidence>
<keyword evidence="2" id="KW-0662">Pyridine nucleotide biosynthesis</keyword>
<dbReference type="STRING" id="1802730.A2591_01510"/>
<evidence type="ECO:0000256" key="8">
    <source>
        <dbReference type="ARBA" id="ARBA00047835"/>
    </source>
</evidence>
<evidence type="ECO:0000256" key="3">
    <source>
        <dbReference type="ARBA" id="ARBA00022676"/>
    </source>
</evidence>
<evidence type="ECO:0000259" key="10">
    <source>
        <dbReference type="Pfam" id="PF04095"/>
    </source>
</evidence>
<dbReference type="SUPFAM" id="SSF51690">
    <property type="entry name" value="Nicotinate/Quinolinate PRTase C-terminal domain-like"/>
    <property type="match status" value="1"/>
</dbReference>
<dbReference type="PANTHER" id="PTHR43816">
    <property type="entry name" value="NICOTINAMIDE PHOSPHORIBOSYLTRANSFERASE"/>
    <property type="match status" value="1"/>
</dbReference>
<dbReference type="NCBIfam" id="NF006629">
    <property type="entry name" value="PRK09198.1"/>
    <property type="match status" value="1"/>
</dbReference>
<feature type="domain" description="Nicotinamide phosphoribosyltransferase N-terminal" evidence="11">
    <location>
        <begin position="4"/>
        <end position="99"/>
    </location>
</feature>
<comment type="similarity">
    <text evidence="1">Belongs to the NAPRTase family.</text>
</comment>
<dbReference type="InterPro" id="IPR041529">
    <property type="entry name" value="DUF5598"/>
</dbReference>
<keyword evidence="4 12" id="KW-0808">Transferase</keyword>
<evidence type="ECO:0000256" key="6">
    <source>
        <dbReference type="ARBA" id="ARBA00035024"/>
    </source>
</evidence>
<accession>A0A1G2SMN3</accession>
<dbReference type="PANTHER" id="PTHR43816:SF1">
    <property type="entry name" value="NICOTINAMIDE PHOSPHORIBOSYLTRANSFERASE"/>
    <property type="match status" value="1"/>
</dbReference>
<dbReference type="GO" id="GO:0009435">
    <property type="term" value="P:NAD+ biosynthetic process"/>
    <property type="evidence" value="ECO:0007669"/>
    <property type="project" value="InterPro"/>
</dbReference>
<feature type="binding site" evidence="9">
    <location>
        <position position="362"/>
    </location>
    <ligand>
        <name>beta-nicotinamide D-ribonucleotide</name>
        <dbReference type="ChEBI" id="CHEBI:14649"/>
    </ligand>
</feature>
<dbReference type="Pfam" id="PF18127">
    <property type="entry name" value="NAMPT_N"/>
    <property type="match status" value="1"/>
</dbReference>
<feature type="binding site" evidence="9">
    <location>
        <position position="370"/>
    </location>
    <ligand>
        <name>beta-nicotinamide D-ribonucleotide</name>
        <dbReference type="ChEBI" id="CHEBI:14649"/>
    </ligand>
</feature>
<evidence type="ECO:0000256" key="4">
    <source>
        <dbReference type="ARBA" id="ARBA00022679"/>
    </source>
</evidence>
<feature type="domain" description="Nicotinate/nicotinamide phosphoribosyltransferase" evidence="10">
    <location>
        <begin position="170"/>
        <end position="437"/>
    </location>
</feature>
<comment type="caution">
    <text evidence="12">The sequence shown here is derived from an EMBL/GenBank/DDBJ whole genome shotgun (WGS) entry which is preliminary data.</text>
</comment>
<dbReference type="Gene3D" id="3.20.20.70">
    <property type="entry name" value="Aldolase class I"/>
    <property type="match status" value="1"/>
</dbReference>
<dbReference type="Proteomes" id="UP000178168">
    <property type="component" value="Unassembled WGS sequence"/>
</dbReference>
<dbReference type="Pfam" id="PF04095">
    <property type="entry name" value="NAPRTase"/>
    <property type="match status" value="1"/>
</dbReference>
<dbReference type="GO" id="GO:0047280">
    <property type="term" value="F:nicotinamide phosphoribosyltransferase activity"/>
    <property type="evidence" value="ECO:0007669"/>
    <property type="project" value="UniProtKB-EC"/>
</dbReference>
<evidence type="ECO:0000256" key="7">
    <source>
        <dbReference type="ARBA" id="ARBA00035036"/>
    </source>
</evidence>
<dbReference type="PIRSF" id="PIRSF005943">
    <property type="entry name" value="NMPRT"/>
    <property type="match status" value="1"/>
</dbReference>
<reference evidence="12 13" key="1">
    <citation type="journal article" date="2016" name="Nat. Commun.">
        <title>Thousands of microbial genomes shed light on interconnected biogeochemical processes in an aquifer system.</title>
        <authorList>
            <person name="Anantharaman K."/>
            <person name="Brown C.T."/>
            <person name="Hug L.A."/>
            <person name="Sharon I."/>
            <person name="Castelle C.J."/>
            <person name="Probst A.J."/>
            <person name="Thomas B.C."/>
            <person name="Singh A."/>
            <person name="Wilkins M.J."/>
            <person name="Karaoz U."/>
            <person name="Brodie E.L."/>
            <person name="Williams K.H."/>
            <person name="Hubbard S.S."/>
            <person name="Banfield J.F."/>
        </authorList>
    </citation>
    <scope>NUCLEOTIDE SEQUENCE [LARGE SCALE GENOMIC DNA]</scope>
</reference>
<evidence type="ECO:0000256" key="5">
    <source>
        <dbReference type="ARBA" id="ARBA00035007"/>
    </source>
</evidence>
<comment type="pathway">
    <text evidence="5">Cofactor biosynthesis; NAD(+) biosynthesis; nicotinamide D-ribonucleotide from 5-phospho-alpha-D-ribose 1-diphosphate and nicotinamide: step 1/1.</text>
</comment>
<keyword evidence="3 12" id="KW-0328">Glycosyltransferase</keyword>
<protein>
    <recommendedName>
        <fullName evidence="7">Nicotinamide phosphoribosyltransferase</fullName>
        <ecNumber evidence="6">2.4.2.12</ecNumber>
    </recommendedName>
</protein>